<dbReference type="AlphaFoldDB" id="A0A928V418"/>
<keyword evidence="1 7" id="KW-0378">Hydrolase</keyword>
<comment type="caution">
    <text evidence="7">The sequence shown here is derived from an EMBL/GenBank/DDBJ whole genome shotgun (WGS) entry which is preliminary data.</text>
</comment>
<dbReference type="PANTHER" id="PTHR35803:SF2">
    <property type="entry name" value="RETAINING ALPHA-GALACTOSIDASE"/>
    <property type="match status" value="1"/>
</dbReference>
<dbReference type="Pfam" id="PF10566">
    <property type="entry name" value="Glyco_hydro_97"/>
    <property type="match status" value="1"/>
</dbReference>
<dbReference type="PROSITE" id="PS51257">
    <property type="entry name" value="PROKAR_LIPOPROTEIN"/>
    <property type="match status" value="1"/>
</dbReference>
<feature type="domain" description="Glycosyl-hydrolase 97 N-terminal" evidence="5">
    <location>
        <begin position="28"/>
        <end position="291"/>
    </location>
</feature>
<protein>
    <submittedName>
        <fullName evidence="7">Glycoside hydrolase family 97 protein</fullName>
    </submittedName>
</protein>
<accession>A0A928V418</accession>
<dbReference type="SUPFAM" id="SSF51445">
    <property type="entry name" value="(Trans)glycosidases"/>
    <property type="match status" value="1"/>
</dbReference>
<keyword evidence="2" id="KW-0326">Glycosidase</keyword>
<evidence type="ECO:0000256" key="3">
    <source>
        <dbReference type="SAM" id="SignalP"/>
    </source>
</evidence>
<dbReference type="EMBL" id="PRDL01000001">
    <property type="protein sequence ID" value="MBE8716207.1"/>
    <property type="molecule type" value="Genomic_DNA"/>
</dbReference>
<evidence type="ECO:0000256" key="1">
    <source>
        <dbReference type="ARBA" id="ARBA00022801"/>
    </source>
</evidence>
<dbReference type="InterPro" id="IPR013785">
    <property type="entry name" value="Aldolase_TIM"/>
</dbReference>
<evidence type="ECO:0000259" key="4">
    <source>
        <dbReference type="Pfam" id="PF10566"/>
    </source>
</evidence>
<keyword evidence="3" id="KW-0732">Signal</keyword>
<feature type="domain" description="Glycosyl-hydrolase 97 C-terminal oligomerisation" evidence="6">
    <location>
        <begin position="556"/>
        <end position="643"/>
    </location>
</feature>
<reference evidence="7" key="1">
    <citation type="submission" date="2018-07" db="EMBL/GenBank/DDBJ databases">
        <title>Genome assembly of strain Ka43.</title>
        <authorList>
            <person name="Kukolya J."/>
            <person name="Nagy I."/>
            <person name="Horvath B."/>
            <person name="Toth A."/>
        </authorList>
    </citation>
    <scope>NUCLEOTIDE SEQUENCE</scope>
    <source>
        <strain evidence="7">KB43</strain>
    </source>
</reference>
<evidence type="ECO:0000313" key="8">
    <source>
        <dbReference type="Proteomes" id="UP000652567"/>
    </source>
</evidence>
<dbReference type="GO" id="GO:0030246">
    <property type="term" value="F:carbohydrate binding"/>
    <property type="evidence" value="ECO:0007669"/>
    <property type="project" value="InterPro"/>
</dbReference>
<name>A0A928V418_9GAMM</name>
<feature type="signal peptide" evidence="3">
    <location>
        <begin position="1"/>
        <end position="23"/>
    </location>
</feature>
<dbReference type="InterPro" id="IPR029483">
    <property type="entry name" value="GH97_C"/>
</dbReference>
<dbReference type="InterPro" id="IPR019563">
    <property type="entry name" value="GH97_catalytic"/>
</dbReference>
<dbReference type="InterPro" id="IPR052720">
    <property type="entry name" value="Glycosyl_hydrolase_97"/>
</dbReference>
<evidence type="ECO:0000259" key="5">
    <source>
        <dbReference type="Pfam" id="PF14508"/>
    </source>
</evidence>
<feature type="domain" description="Glycosyl-hydrolase 97 catalytic" evidence="4">
    <location>
        <begin position="309"/>
        <end position="462"/>
    </location>
</feature>
<keyword evidence="8" id="KW-1185">Reference proteome</keyword>
<evidence type="ECO:0000256" key="2">
    <source>
        <dbReference type="ARBA" id="ARBA00023295"/>
    </source>
</evidence>
<dbReference type="InterPro" id="IPR017853">
    <property type="entry name" value="GH"/>
</dbReference>
<dbReference type="Pfam" id="PF14509">
    <property type="entry name" value="GH97_C"/>
    <property type="match status" value="1"/>
</dbReference>
<organism evidence="7 8">
    <name type="scientific">Cellvibrio polysaccharolyticus</name>
    <dbReference type="NCBI Taxonomy" id="2082724"/>
    <lineage>
        <taxon>Bacteria</taxon>
        <taxon>Pseudomonadati</taxon>
        <taxon>Pseudomonadota</taxon>
        <taxon>Gammaproteobacteria</taxon>
        <taxon>Cellvibrionales</taxon>
        <taxon>Cellvibrionaceae</taxon>
        <taxon>Cellvibrio</taxon>
    </lineage>
</organism>
<dbReference type="GO" id="GO:0016798">
    <property type="term" value="F:hydrolase activity, acting on glycosyl bonds"/>
    <property type="evidence" value="ECO:0007669"/>
    <property type="project" value="UniProtKB-KW"/>
</dbReference>
<feature type="chain" id="PRO_5037847954" evidence="3">
    <location>
        <begin position="24"/>
        <end position="646"/>
    </location>
</feature>
<evidence type="ECO:0000259" key="6">
    <source>
        <dbReference type="Pfam" id="PF14509"/>
    </source>
</evidence>
<dbReference type="InterPro" id="IPR013780">
    <property type="entry name" value="Glyco_hydro_b"/>
</dbReference>
<dbReference type="Gene3D" id="2.60.40.1180">
    <property type="entry name" value="Golgi alpha-mannosidase II"/>
    <property type="match status" value="1"/>
</dbReference>
<sequence>MGPLMKILLACLLVLALTGCTRQDDIEISSPDSRIKVSVSLDKQNTAHYTLSIDNQTVLQSSRLGIALNDADFLQGLSVQSVSAITPVQESYELWTGKKSHITYAANEQSMVFHNREKQPLQIDFRVSNDGLAFRYVFPGSSTDIKTVTHEATSFKFPADAKAWLQQVAVAQTGWKNTNPSYEEFYETEIPVGQSSPTEAGWVFPALFQSNNHWLLITEAGMDGKFHASRLQQHAEGGEYKIGFPMAAEVYTDGALMAQSALPFASPWRVIAAGSLATIIESTLGTDLAAPAIEMDTDFIKPGIASWSWGLLKDESIVYDIQKAFIDYSADMQWPYTLIDVNWDQNIGYDRLQELVAYAAEKNVGILVWYNSSGAWNETEYSPKNALLTRDQRLQEFARLKDIGVKGLKIDFFSGDGQSMMAYYNDILIDAAQFDLLINYHGSSLPRGLQRTYPHMMTMESVKGFEMISFDQKVADQEGEHVNMLPYTRNAFDPMDFTPTVFFEIPNIERKTSNGFQLALPIIMLSGIQHIVETPDGMASVPYFVKDFMRKVPARWDAVKFIDGYPGKYTIIARKAGDHWYVAGINGEQNEKSLQLDLSFIGDSQGFIIEDGPTPLSFVKSPLRATANTDVRVAANSGFVMVFSVE</sequence>
<dbReference type="InterPro" id="IPR014718">
    <property type="entry name" value="GH-type_carb-bd"/>
</dbReference>
<dbReference type="InterPro" id="IPR029486">
    <property type="entry name" value="GH97_N"/>
</dbReference>
<dbReference type="Gene3D" id="3.20.20.70">
    <property type="entry name" value="Aldolase class I"/>
    <property type="match status" value="1"/>
</dbReference>
<dbReference type="Pfam" id="PF14508">
    <property type="entry name" value="GH97_N"/>
    <property type="match status" value="1"/>
</dbReference>
<dbReference type="Proteomes" id="UP000652567">
    <property type="component" value="Unassembled WGS sequence"/>
</dbReference>
<dbReference type="Gene3D" id="2.70.98.10">
    <property type="match status" value="1"/>
</dbReference>
<proteinExistence type="predicted"/>
<evidence type="ECO:0000313" key="7">
    <source>
        <dbReference type="EMBL" id="MBE8716207.1"/>
    </source>
</evidence>
<dbReference type="PANTHER" id="PTHR35803">
    <property type="entry name" value="GLUCAN 1,4-ALPHA-GLUCOSIDASE SUSB-RELATED"/>
    <property type="match status" value="1"/>
</dbReference>
<gene>
    <name evidence="7" type="ORF">C4F51_03295</name>
</gene>